<gene>
    <name evidence="6" type="ORF">ACS77_08850</name>
</gene>
<dbReference type="OrthoDB" id="9769319at2"/>
<dbReference type="Pfam" id="PF13416">
    <property type="entry name" value="SBP_bac_8"/>
    <property type="match status" value="1"/>
</dbReference>
<reference evidence="6 7" key="1">
    <citation type="submission" date="2015-06" db="EMBL/GenBank/DDBJ databases">
        <authorList>
            <person name="Hoefler B.C."/>
            <person name="Straight P.D."/>
        </authorList>
    </citation>
    <scope>NUCLEOTIDE SEQUENCE [LARGE SCALE GENOMIC DNA]</scope>
    <source>
        <strain evidence="6 7">Riq4</strain>
    </source>
</reference>
<dbReference type="CDD" id="cd13659">
    <property type="entry name" value="PBP2_PotF"/>
    <property type="match status" value="1"/>
</dbReference>
<dbReference type="PRINTS" id="PR00909">
    <property type="entry name" value="SPERMDNBNDNG"/>
</dbReference>
<evidence type="ECO:0000256" key="4">
    <source>
        <dbReference type="ARBA" id="ARBA00022764"/>
    </source>
</evidence>
<dbReference type="PIRSF" id="PIRSF019574">
    <property type="entry name" value="Periplasmic_polyamine_BP"/>
    <property type="match status" value="1"/>
</dbReference>
<evidence type="ECO:0000256" key="3">
    <source>
        <dbReference type="ARBA" id="ARBA00022729"/>
    </source>
</evidence>
<dbReference type="Proteomes" id="UP000036955">
    <property type="component" value="Unassembled WGS sequence"/>
</dbReference>
<evidence type="ECO:0000256" key="2">
    <source>
        <dbReference type="ARBA" id="ARBA00022448"/>
    </source>
</evidence>
<comment type="subcellular location">
    <subcellularLocation>
        <location evidence="1">Periplasm</location>
    </subcellularLocation>
</comment>
<dbReference type="GO" id="GO:0019808">
    <property type="term" value="F:polyamine binding"/>
    <property type="evidence" value="ECO:0007669"/>
    <property type="project" value="InterPro"/>
</dbReference>
<dbReference type="GO" id="GO:0015846">
    <property type="term" value="P:polyamine transport"/>
    <property type="evidence" value="ECO:0007669"/>
    <property type="project" value="InterPro"/>
</dbReference>
<feature type="chain" id="PRO_5005556125" evidence="5">
    <location>
        <begin position="26"/>
        <end position="365"/>
    </location>
</feature>
<keyword evidence="2" id="KW-0813">Transport</keyword>
<dbReference type="SUPFAM" id="SSF53850">
    <property type="entry name" value="Periplasmic binding protein-like II"/>
    <property type="match status" value="1"/>
</dbReference>
<dbReference type="InterPro" id="IPR001188">
    <property type="entry name" value="Sperm_putr-bd"/>
</dbReference>
<dbReference type="PANTHER" id="PTHR30222">
    <property type="entry name" value="SPERMIDINE/PUTRESCINE-BINDING PERIPLASMIC PROTEIN"/>
    <property type="match status" value="1"/>
</dbReference>
<dbReference type="PATRIC" id="fig|317.197.peg.923"/>
<proteinExistence type="predicted"/>
<accession>A0A0L1MID2</accession>
<sequence length="365" mass="39934">MPIFSLLRNALLVGAGLTLAVSVQAAGTVHIYNWSDYIGETTLADFQKETGIKPVYDVFDSNETLEGKLLAGRTGYDVVVPSNHFLGKQIKAGAFQTLDKSKLTNYSNLDPVLLKRLEQNDPGNQYAVPYLWGTNGIGYNVDKVKAVLGLDKIDSWDVVFEPQNIKKLHSCGVAFLDSADEMMPTVLNYMGLNANSTNPEDYKKAEAKLLAVRPYVTYFHSSKYIADLANGDICVAIGFSGDMFQAKARAAEAGKGMNIAYSIPKEGGALWFDMLAIPKDAANAKEAHAFINYLLKPEVIAKVSDSVGYANPNPGSDKLMEQSIRTDASVYPPQAVLDKTYVSIELPPNIQRLMTRSWTKVKSGK</sequence>
<evidence type="ECO:0000313" key="7">
    <source>
        <dbReference type="Proteomes" id="UP000036955"/>
    </source>
</evidence>
<evidence type="ECO:0000256" key="5">
    <source>
        <dbReference type="SAM" id="SignalP"/>
    </source>
</evidence>
<name>A0A0L1MID2_PSESX</name>
<comment type="caution">
    <text evidence="6">The sequence shown here is derived from an EMBL/GenBank/DDBJ whole genome shotgun (WGS) entry which is preliminary data.</text>
</comment>
<keyword evidence="4" id="KW-0574">Periplasm</keyword>
<protein>
    <submittedName>
        <fullName evidence="6">ABC transporter substrate-binding protein</fullName>
    </submittedName>
</protein>
<feature type="signal peptide" evidence="5">
    <location>
        <begin position="1"/>
        <end position="25"/>
    </location>
</feature>
<evidence type="ECO:0000256" key="1">
    <source>
        <dbReference type="ARBA" id="ARBA00004418"/>
    </source>
</evidence>
<keyword evidence="3 5" id="KW-0732">Signal</keyword>
<dbReference type="AlphaFoldDB" id="A0A0L1MID2"/>
<evidence type="ECO:0000313" key="6">
    <source>
        <dbReference type="EMBL" id="KNH28228.1"/>
    </source>
</evidence>
<dbReference type="EMBL" id="LFQK01000014">
    <property type="protein sequence ID" value="KNH28228.1"/>
    <property type="molecule type" value="Genomic_DNA"/>
</dbReference>
<dbReference type="GO" id="GO:0042597">
    <property type="term" value="C:periplasmic space"/>
    <property type="evidence" value="ECO:0007669"/>
    <property type="project" value="UniProtKB-SubCell"/>
</dbReference>
<organism evidence="6 7">
    <name type="scientific">Pseudomonas syringae</name>
    <dbReference type="NCBI Taxonomy" id="317"/>
    <lineage>
        <taxon>Bacteria</taxon>
        <taxon>Pseudomonadati</taxon>
        <taxon>Pseudomonadota</taxon>
        <taxon>Gammaproteobacteria</taxon>
        <taxon>Pseudomonadales</taxon>
        <taxon>Pseudomonadaceae</taxon>
        <taxon>Pseudomonas</taxon>
    </lineage>
</organism>
<dbReference type="PANTHER" id="PTHR30222:SF12">
    <property type="entry name" value="NORSPERMIDINE SENSOR"/>
    <property type="match status" value="1"/>
</dbReference>
<dbReference type="InterPro" id="IPR006059">
    <property type="entry name" value="SBP"/>
</dbReference>
<dbReference type="Gene3D" id="3.40.190.10">
    <property type="entry name" value="Periplasmic binding protein-like II"/>
    <property type="match status" value="2"/>
</dbReference>